<dbReference type="SUPFAM" id="SSF56003">
    <property type="entry name" value="Molybdenum cofactor-binding domain"/>
    <property type="match status" value="1"/>
</dbReference>
<name>A0A428Z574_KIBAR</name>
<dbReference type="Gene3D" id="3.30.365.10">
    <property type="entry name" value="Aldehyde oxidase/xanthine dehydrogenase, molybdopterin binding domain"/>
    <property type="match status" value="1"/>
</dbReference>
<sequence length="67" mass="7120">MRRLIDRSRVLSTFLSLVAICPGSSALGTKGFGETPIAGVPAAIGNAVYHATGRRIRDLPITQDKLL</sequence>
<proteinExistence type="predicted"/>
<accession>A0A428Z574</accession>
<feature type="chain" id="PRO_5019217074" description="Xanthine dehydrogenase family protein molybdopterin-binding subunit" evidence="1">
    <location>
        <begin position="27"/>
        <end position="67"/>
    </location>
</feature>
<gene>
    <name evidence="2" type="ORF">DMH04_26665</name>
</gene>
<feature type="signal peptide" evidence="1">
    <location>
        <begin position="1"/>
        <end position="26"/>
    </location>
</feature>
<dbReference type="Proteomes" id="UP000287547">
    <property type="component" value="Unassembled WGS sequence"/>
</dbReference>
<dbReference type="GO" id="GO:0016491">
    <property type="term" value="F:oxidoreductase activity"/>
    <property type="evidence" value="ECO:0007669"/>
    <property type="project" value="InterPro"/>
</dbReference>
<dbReference type="EMBL" id="QHKI01000024">
    <property type="protein sequence ID" value="RSM81931.1"/>
    <property type="molecule type" value="Genomic_DNA"/>
</dbReference>
<reference evidence="2 3" key="1">
    <citation type="submission" date="2018-05" db="EMBL/GenBank/DDBJ databases">
        <title>Evolution of GPA BGCs.</title>
        <authorList>
            <person name="Waglechner N."/>
            <person name="Wright G.D."/>
        </authorList>
    </citation>
    <scope>NUCLEOTIDE SEQUENCE [LARGE SCALE GENOMIC DNA]</scope>
    <source>
        <strain evidence="2 3">A82846</strain>
    </source>
</reference>
<evidence type="ECO:0000256" key="1">
    <source>
        <dbReference type="SAM" id="SignalP"/>
    </source>
</evidence>
<evidence type="ECO:0000313" key="2">
    <source>
        <dbReference type="EMBL" id="RSM81931.1"/>
    </source>
</evidence>
<evidence type="ECO:0008006" key="4">
    <source>
        <dbReference type="Google" id="ProtNLM"/>
    </source>
</evidence>
<dbReference type="AlphaFoldDB" id="A0A428Z574"/>
<evidence type="ECO:0000313" key="3">
    <source>
        <dbReference type="Proteomes" id="UP000287547"/>
    </source>
</evidence>
<dbReference type="InterPro" id="IPR037165">
    <property type="entry name" value="AldOxase/xan_DH_Mopterin-bd_sf"/>
</dbReference>
<comment type="caution">
    <text evidence="2">The sequence shown here is derived from an EMBL/GenBank/DDBJ whole genome shotgun (WGS) entry which is preliminary data.</text>
</comment>
<organism evidence="2 3">
    <name type="scientific">Kibdelosporangium aridum</name>
    <dbReference type="NCBI Taxonomy" id="2030"/>
    <lineage>
        <taxon>Bacteria</taxon>
        <taxon>Bacillati</taxon>
        <taxon>Actinomycetota</taxon>
        <taxon>Actinomycetes</taxon>
        <taxon>Pseudonocardiales</taxon>
        <taxon>Pseudonocardiaceae</taxon>
        <taxon>Kibdelosporangium</taxon>
    </lineage>
</organism>
<keyword evidence="1" id="KW-0732">Signal</keyword>
<protein>
    <recommendedName>
        <fullName evidence="4">Xanthine dehydrogenase family protein molybdopterin-binding subunit</fullName>
    </recommendedName>
</protein>